<dbReference type="GO" id="GO:0036424">
    <property type="term" value="F:L-phosphoserine phosphatase activity"/>
    <property type="evidence" value="ECO:0007669"/>
    <property type="project" value="InterPro"/>
</dbReference>
<dbReference type="GO" id="GO:0000287">
    <property type="term" value="F:magnesium ion binding"/>
    <property type="evidence" value="ECO:0007669"/>
    <property type="project" value="TreeGrafter"/>
</dbReference>
<dbReference type="SFLD" id="SFLDF00029">
    <property type="entry name" value="phosphoserine_phosphatase"/>
    <property type="match status" value="1"/>
</dbReference>
<sequence length="213" mass="23385">MFKGLVVIDVDSTLIKEEVIDFLGEKVGASSKMKEITEAAMSGRIDFRASLKERVALLKGLPIEEIESIKKGIHLNRGARKLINKLKSEGYQIGVISGGFHELVDSLAQDLSIELVRANHLEVENGMLTGRLIGDIIDAQEKLATLKKWANRHEIDLSRTIAIGDGANDLLMLKGAGLGVGFCAKEVVQKEVLHQIKHQDLYQLISIMASQGF</sequence>
<evidence type="ECO:0000256" key="8">
    <source>
        <dbReference type="ARBA" id="ARBA00022842"/>
    </source>
</evidence>
<feature type="active site" description="Proton donor" evidence="13">
    <location>
        <position position="11"/>
    </location>
</feature>
<dbReference type="STRING" id="764299.STRIC_1543"/>
<reference evidence="14 15" key="1">
    <citation type="journal article" date="2014" name="Int. J. Syst. Evol. Microbiol.">
        <title>Phylogenomics and the dynamic genome evolution of the genus Streptococcus.</title>
        <authorList>
            <consortium name="The Broad Institute Genome Sequencing Platform"/>
            <person name="Richards V.P."/>
            <person name="Palmer S.R."/>
            <person name="Pavinski Bitar P.D."/>
            <person name="Qin X."/>
            <person name="Weinstock G.M."/>
            <person name="Highlander S.K."/>
            <person name="Town C.D."/>
            <person name="Burne R.A."/>
            <person name="Stanhope M.J."/>
        </authorList>
    </citation>
    <scope>NUCLEOTIDE SEQUENCE [LARGE SCALE GENOMIC DNA]</scope>
    <source>
        <strain evidence="14 15">707-05</strain>
    </source>
</reference>
<evidence type="ECO:0000256" key="1">
    <source>
        <dbReference type="ARBA" id="ARBA00001946"/>
    </source>
</evidence>
<evidence type="ECO:0000313" key="15">
    <source>
        <dbReference type="Proteomes" id="UP000003330"/>
    </source>
</evidence>
<dbReference type="PANTHER" id="PTHR43344">
    <property type="entry name" value="PHOSPHOSERINE PHOSPHATASE"/>
    <property type="match status" value="1"/>
</dbReference>
<evidence type="ECO:0000256" key="11">
    <source>
        <dbReference type="ARBA" id="ARBA00048138"/>
    </source>
</evidence>
<keyword evidence="9" id="KW-0718">Serine biosynthesis</keyword>
<evidence type="ECO:0000256" key="3">
    <source>
        <dbReference type="ARBA" id="ARBA00009184"/>
    </source>
</evidence>
<evidence type="ECO:0000256" key="5">
    <source>
        <dbReference type="ARBA" id="ARBA00022605"/>
    </source>
</evidence>
<dbReference type="EC" id="3.1.3.3" evidence="4"/>
<dbReference type="Proteomes" id="UP000003330">
    <property type="component" value="Unassembled WGS sequence"/>
</dbReference>
<dbReference type="NCBIfam" id="TIGR00338">
    <property type="entry name" value="serB"/>
    <property type="match status" value="1"/>
</dbReference>
<evidence type="ECO:0000256" key="6">
    <source>
        <dbReference type="ARBA" id="ARBA00022723"/>
    </source>
</evidence>
<comment type="similarity">
    <text evidence="3">Belongs to the HAD-like hydrolase superfamily. SerB family.</text>
</comment>
<comment type="caution">
    <text evidence="14">The sequence shown here is derived from an EMBL/GenBank/DDBJ whole genome shotgun (WGS) entry which is preliminary data.</text>
</comment>
<dbReference type="UniPathway" id="UPA00135">
    <property type="reaction ID" value="UER00198"/>
</dbReference>
<evidence type="ECO:0000256" key="4">
    <source>
        <dbReference type="ARBA" id="ARBA00012640"/>
    </source>
</evidence>
<dbReference type="Gene3D" id="3.40.50.1000">
    <property type="entry name" value="HAD superfamily/HAD-like"/>
    <property type="match status" value="1"/>
</dbReference>
<dbReference type="InterPro" id="IPR050582">
    <property type="entry name" value="HAD-like_SerB"/>
</dbReference>
<dbReference type="SFLD" id="SFLDG01137">
    <property type="entry name" value="C1.6.1:_Phosphoserine_Phosphat"/>
    <property type="match status" value="1"/>
</dbReference>
<protein>
    <recommendedName>
        <fullName evidence="4">phosphoserine phosphatase</fullName>
        <ecNumber evidence="4">3.1.3.3</ecNumber>
    </recommendedName>
    <alternativeName>
        <fullName evidence="10">O-phosphoserine phosphohydrolase</fullName>
    </alternativeName>
</protein>
<keyword evidence="7 14" id="KW-0378">Hydrolase</keyword>
<evidence type="ECO:0000313" key="14">
    <source>
        <dbReference type="EMBL" id="EHI69622.1"/>
    </source>
</evidence>
<organism evidence="14 15">
    <name type="scientific">Streptococcus ictaluri 707-05</name>
    <dbReference type="NCBI Taxonomy" id="764299"/>
    <lineage>
        <taxon>Bacteria</taxon>
        <taxon>Bacillati</taxon>
        <taxon>Bacillota</taxon>
        <taxon>Bacilli</taxon>
        <taxon>Lactobacillales</taxon>
        <taxon>Streptococcaceae</taxon>
        <taxon>Streptococcus</taxon>
    </lineage>
</organism>
<keyword evidence="6" id="KW-0479">Metal-binding</keyword>
<comment type="catalytic activity">
    <reaction evidence="12">
        <text>O-phospho-D-serine + H2O = D-serine + phosphate</text>
        <dbReference type="Rhea" id="RHEA:24873"/>
        <dbReference type="ChEBI" id="CHEBI:15377"/>
        <dbReference type="ChEBI" id="CHEBI:35247"/>
        <dbReference type="ChEBI" id="CHEBI:43474"/>
        <dbReference type="ChEBI" id="CHEBI:58680"/>
        <dbReference type="EC" id="3.1.3.3"/>
    </reaction>
</comment>
<dbReference type="AlphaFoldDB" id="G5K419"/>
<evidence type="ECO:0000256" key="7">
    <source>
        <dbReference type="ARBA" id="ARBA00022801"/>
    </source>
</evidence>
<proteinExistence type="inferred from homology"/>
<comment type="cofactor">
    <cofactor evidence="1">
        <name>Mg(2+)</name>
        <dbReference type="ChEBI" id="CHEBI:18420"/>
    </cofactor>
</comment>
<dbReference type="OrthoDB" id="9790031at2"/>
<keyword evidence="5" id="KW-0028">Amino-acid biosynthesis</keyword>
<keyword evidence="15" id="KW-1185">Reference proteome</keyword>
<dbReference type="Pfam" id="PF12710">
    <property type="entry name" value="HAD"/>
    <property type="match status" value="1"/>
</dbReference>
<evidence type="ECO:0000256" key="10">
    <source>
        <dbReference type="ARBA" id="ARBA00031693"/>
    </source>
</evidence>
<dbReference type="InterPro" id="IPR023214">
    <property type="entry name" value="HAD_sf"/>
</dbReference>
<dbReference type="GO" id="GO:0005737">
    <property type="term" value="C:cytoplasm"/>
    <property type="evidence" value="ECO:0007669"/>
    <property type="project" value="TreeGrafter"/>
</dbReference>
<dbReference type="eggNOG" id="COG0560">
    <property type="taxonomic scope" value="Bacteria"/>
</dbReference>
<dbReference type="PANTHER" id="PTHR43344:SF2">
    <property type="entry name" value="PHOSPHOSERINE PHOSPHATASE"/>
    <property type="match status" value="1"/>
</dbReference>
<dbReference type="SUPFAM" id="SSF56784">
    <property type="entry name" value="HAD-like"/>
    <property type="match status" value="1"/>
</dbReference>
<comment type="catalytic activity">
    <reaction evidence="11">
        <text>O-phospho-L-serine + H2O = L-serine + phosphate</text>
        <dbReference type="Rhea" id="RHEA:21208"/>
        <dbReference type="ChEBI" id="CHEBI:15377"/>
        <dbReference type="ChEBI" id="CHEBI:33384"/>
        <dbReference type="ChEBI" id="CHEBI:43474"/>
        <dbReference type="ChEBI" id="CHEBI:57524"/>
        <dbReference type="EC" id="3.1.3.3"/>
    </reaction>
</comment>
<dbReference type="InterPro" id="IPR036412">
    <property type="entry name" value="HAD-like_sf"/>
</dbReference>
<dbReference type="SFLD" id="SFLDS00003">
    <property type="entry name" value="Haloacid_Dehalogenase"/>
    <property type="match status" value="1"/>
</dbReference>
<dbReference type="EMBL" id="AEUX02000006">
    <property type="protein sequence ID" value="EHI69622.1"/>
    <property type="molecule type" value="Genomic_DNA"/>
</dbReference>
<feature type="active site" description="Nucleophile" evidence="13">
    <location>
        <position position="9"/>
    </location>
</feature>
<dbReference type="SFLD" id="SFLDG01136">
    <property type="entry name" value="C1.6:_Phosphoserine_Phosphatas"/>
    <property type="match status" value="1"/>
</dbReference>
<evidence type="ECO:0000256" key="2">
    <source>
        <dbReference type="ARBA" id="ARBA00005135"/>
    </source>
</evidence>
<dbReference type="NCBIfam" id="TIGR01488">
    <property type="entry name" value="HAD-SF-IB"/>
    <property type="match status" value="1"/>
</dbReference>
<accession>G5K419</accession>
<dbReference type="RefSeq" id="WP_008089075.1">
    <property type="nucleotide sequence ID" value="NZ_AEUX02000006.1"/>
</dbReference>
<gene>
    <name evidence="14" type="primary">serB</name>
    <name evidence="14" type="ORF">STRIC_1543</name>
</gene>
<comment type="pathway">
    <text evidence="2">Amino-acid biosynthesis; L-serine biosynthesis; L-serine from 3-phospho-D-glycerate: step 3/3.</text>
</comment>
<name>G5K419_9STRE</name>
<evidence type="ECO:0000256" key="9">
    <source>
        <dbReference type="ARBA" id="ARBA00023299"/>
    </source>
</evidence>
<evidence type="ECO:0000256" key="13">
    <source>
        <dbReference type="PIRSR" id="PIRSR604469-1"/>
    </source>
</evidence>
<dbReference type="GO" id="GO:0006564">
    <property type="term" value="P:L-serine biosynthetic process"/>
    <property type="evidence" value="ECO:0007669"/>
    <property type="project" value="UniProtKB-KW"/>
</dbReference>
<keyword evidence="8" id="KW-0460">Magnesium</keyword>
<dbReference type="InterPro" id="IPR004469">
    <property type="entry name" value="PSP"/>
</dbReference>
<evidence type="ECO:0000256" key="12">
    <source>
        <dbReference type="ARBA" id="ARBA00048523"/>
    </source>
</evidence>